<dbReference type="OrthoDB" id="152349at2"/>
<dbReference type="Pfam" id="PF19372">
    <property type="entry name" value="DUF5947"/>
    <property type="match status" value="1"/>
</dbReference>
<dbReference type="STRING" id="454194.PYK22_03067"/>
<organism evidence="1 2">
    <name type="scientific">Pyrinomonas methylaliphatogenes</name>
    <dbReference type="NCBI Taxonomy" id="454194"/>
    <lineage>
        <taxon>Bacteria</taxon>
        <taxon>Pseudomonadati</taxon>
        <taxon>Acidobacteriota</taxon>
        <taxon>Blastocatellia</taxon>
        <taxon>Blastocatellales</taxon>
        <taxon>Pyrinomonadaceae</taxon>
        <taxon>Pyrinomonas</taxon>
    </lineage>
</organism>
<sequence>MNVVLSSNNEPLVALRRLIERRDARGDETCELCGSVLTAQHSHLIEMATGRLLCACDVCATSFGNDGKARYRRVPQRVRFLPDLDLTDEQWDDLMIPIGLAFFFRSTPQNRVVAFYPSPAGPTESLLPLEAWDSIVAANPVLRSLEPDVEALLVNRLREAEYYIAPIDECYRLVGLIRLHWRGLGGGARVWDEIAAFFDGLRKRSREGEADA</sequence>
<evidence type="ECO:0000313" key="1">
    <source>
        <dbReference type="EMBL" id="CDM67018.1"/>
    </source>
</evidence>
<accession>A0A0B6X0H1</accession>
<protein>
    <submittedName>
        <fullName evidence="1">Uncharacterized protein</fullName>
    </submittedName>
</protein>
<reference evidence="1 2" key="2">
    <citation type="submission" date="2015-01" db="EMBL/GenBank/DDBJ databases">
        <title>Complete genome sequence of Pyrinomonas methylaliphatogenes type strain K22T.</title>
        <authorList>
            <person name="Lee K.C.Y."/>
            <person name="Power J.F."/>
            <person name="Dunfield P.F."/>
            <person name="Morgan X.C."/>
            <person name="Huttenhower C."/>
            <person name="Stott M.B."/>
        </authorList>
    </citation>
    <scope>NUCLEOTIDE SEQUENCE [LARGE SCALE GENOMIC DNA]</scope>
    <source>
        <strain evidence="1 2">K22</strain>
    </source>
</reference>
<gene>
    <name evidence="1" type="ORF">PYK22_03067</name>
</gene>
<dbReference type="InterPro" id="IPR045991">
    <property type="entry name" value="DUF5947"/>
</dbReference>
<proteinExistence type="predicted"/>
<dbReference type="EMBL" id="CBXV010000008">
    <property type="protein sequence ID" value="CDM67018.1"/>
    <property type="molecule type" value="Genomic_DNA"/>
</dbReference>
<keyword evidence="2" id="KW-1185">Reference proteome</keyword>
<evidence type="ECO:0000313" key="2">
    <source>
        <dbReference type="Proteomes" id="UP000031518"/>
    </source>
</evidence>
<dbReference type="AlphaFoldDB" id="A0A0B6X0H1"/>
<reference evidence="1 2" key="1">
    <citation type="submission" date="2013-12" db="EMBL/GenBank/DDBJ databases">
        <authorList>
            <person name="Stott M."/>
        </authorList>
    </citation>
    <scope>NUCLEOTIDE SEQUENCE [LARGE SCALE GENOMIC DNA]</scope>
    <source>
        <strain evidence="1 2">K22</strain>
    </source>
</reference>
<dbReference type="Proteomes" id="UP000031518">
    <property type="component" value="Unassembled WGS sequence"/>
</dbReference>
<name>A0A0B6X0H1_9BACT</name>